<evidence type="ECO:0000313" key="4">
    <source>
        <dbReference type="Proteomes" id="UP001224890"/>
    </source>
</evidence>
<dbReference type="Pfam" id="PF24883">
    <property type="entry name" value="NPHP3_N"/>
    <property type="match status" value="1"/>
</dbReference>
<accession>A0AAJ0ESI8</accession>
<keyword evidence="4" id="KW-1185">Reference proteome</keyword>
<dbReference type="AlphaFoldDB" id="A0AAJ0ESI8"/>
<reference evidence="3" key="1">
    <citation type="submission" date="2021-06" db="EMBL/GenBank/DDBJ databases">
        <title>Comparative genomics, transcriptomics and evolutionary studies reveal genomic signatures of adaptation to plant cell wall in hemibiotrophic fungi.</title>
        <authorList>
            <consortium name="DOE Joint Genome Institute"/>
            <person name="Baroncelli R."/>
            <person name="Diaz J.F."/>
            <person name="Benocci T."/>
            <person name="Peng M."/>
            <person name="Battaglia E."/>
            <person name="Haridas S."/>
            <person name="Andreopoulos W."/>
            <person name="Labutti K."/>
            <person name="Pangilinan J."/>
            <person name="Floch G.L."/>
            <person name="Makela M.R."/>
            <person name="Henrissat B."/>
            <person name="Grigoriev I.V."/>
            <person name="Crouch J.A."/>
            <person name="De Vries R.P."/>
            <person name="Sukno S.A."/>
            <person name="Thon M.R."/>
        </authorList>
    </citation>
    <scope>NUCLEOTIDE SEQUENCE</scope>
    <source>
        <strain evidence="3">CBS 193.32</strain>
    </source>
</reference>
<evidence type="ECO:0000313" key="3">
    <source>
        <dbReference type="EMBL" id="KAK1675126.1"/>
    </source>
</evidence>
<feature type="domain" description="Nephrocystin 3-like N-terminal" evidence="2">
    <location>
        <begin position="71"/>
        <end position="162"/>
    </location>
</feature>
<dbReference type="PANTHER" id="PTHR10039:SF16">
    <property type="entry name" value="GPI INOSITOL-DEACYLASE"/>
    <property type="match status" value="1"/>
</dbReference>
<keyword evidence="1" id="KW-0677">Repeat</keyword>
<gene>
    <name evidence="3" type="ORF">BDP55DRAFT_158691</name>
</gene>
<name>A0AAJ0ESI8_9PEZI</name>
<dbReference type="EMBL" id="JAHMHR010000022">
    <property type="protein sequence ID" value="KAK1675126.1"/>
    <property type="molecule type" value="Genomic_DNA"/>
</dbReference>
<dbReference type="RefSeq" id="XP_060429129.1">
    <property type="nucleotide sequence ID" value="XM_060565658.1"/>
</dbReference>
<dbReference type="GeneID" id="85450184"/>
<sequence length="523" mass="60857">MRMDVTYSRVGSVQSREYTMPVDSRDPRSRQNHLGFTTRWKNRKYLSRVYFKWLCVDWNSLLLLLRTQSGEAAPFLRWILERMCRKADQVSDHLWRMFKDDRIPSLSDLLTALETASRYFSSVCITIDAIDESNPRRELLKVLRDLATDFRFSNIRLLVTSREYMDIEKVMEEISTEVSIRNAYLDADFRQYTESRLATNDKLKDWTEDLRNEALEAISCGAKGMFRWVVCQLDALRRLNGNKAAIRNELKNLPKTLNETYDRIFDIIPEEDRQVVASALDWICFHYKLFRGPSIHVGCKLLLEAIKGDLNRQNLSIRDYRYDVEFFRESCGCLITVTLDGDNIFDGHEKFVVSFSHYTVMEYLAISTRFSAESSFYLDKLTAIGGRTSVIFSEAFQYDVASETSTPESDRFSPGITWQWDFGTYCSFAALKMMVEYEEVILQNEELATMVTTPHHSRTHPLDTIRRLYLLDNGVYNVEALIERLGLAAIEWCLDIAIEFHVPLSPQTWHSGRPGLHGSFQTR</sequence>
<organism evidence="3 4">
    <name type="scientific">Colletotrichum godetiae</name>
    <dbReference type="NCBI Taxonomy" id="1209918"/>
    <lineage>
        <taxon>Eukaryota</taxon>
        <taxon>Fungi</taxon>
        <taxon>Dikarya</taxon>
        <taxon>Ascomycota</taxon>
        <taxon>Pezizomycotina</taxon>
        <taxon>Sordariomycetes</taxon>
        <taxon>Hypocreomycetidae</taxon>
        <taxon>Glomerellales</taxon>
        <taxon>Glomerellaceae</taxon>
        <taxon>Colletotrichum</taxon>
        <taxon>Colletotrichum acutatum species complex</taxon>
    </lineage>
</organism>
<evidence type="ECO:0000256" key="1">
    <source>
        <dbReference type="ARBA" id="ARBA00022737"/>
    </source>
</evidence>
<evidence type="ECO:0000259" key="2">
    <source>
        <dbReference type="Pfam" id="PF24883"/>
    </source>
</evidence>
<dbReference type="Proteomes" id="UP001224890">
    <property type="component" value="Unassembled WGS sequence"/>
</dbReference>
<protein>
    <recommendedName>
        <fullName evidence="2">Nephrocystin 3-like N-terminal domain-containing protein</fullName>
    </recommendedName>
</protein>
<dbReference type="InterPro" id="IPR056884">
    <property type="entry name" value="NPHP3-like_N"/>
</dbReference>
<dbReference type="PANTHER" id="PTHR10039">
    <property type="entry name" value="AMELOGENIN"/>
    <property type="match status" value="1"/>
</dbReference>
<proteinExistence type="predicted"/>
<comment type="caution">
    <text evidence="3">The sequence shown here is derived from an EMBL/GenBank/DDBJ whole genome shotgun (WGS) entry which is preliminary data.</text>
</comment>